<gene>
    <name evidence="3" type="ORF">Micbo1qcDRAFT_107520</name>
</gene>
<dbReference type="Gene3D" id="3.40.50.300">
    <property type="entry name" value="P-loop containing nucleotide triphosphate hydrolases"/>
    <property type="match status" value="1"/>
</dbReference>
<dbReference type="Proteomes" id="UP000070501">
    <property type="component" value="Unassembled WGS sequence"/>
</dbReference>
<reference evidence="4" key="1">
    <citation type="submission" date="2016-02" db="EMBL/GenBank/DDBJ databases">
        <title>Draft genome sequence of Microdochium bolleyi, a fungal endophyte of beachgrass.</title>
        <authorList>
            <consortium name="DOE Joint Genome Institute"/>
            <person name="David A.S."/>
            <person name="May G."/>
            <person name="Haridas S."/>
            <person name="Lim J."/>
            <person name="Wang M."/>
            <person name="Labutti K."/>
            <person name="Lipzen A."/>
            <person name="Barry K."/>
            <person name="Grigoriev I.V."/>
        </authorList>
    </citation>
    <scope>NUCLEOTIDE SEQUENCE [LARGE SCALE GENOMIC DNA]</scope>
    <source>
        <strain evidence="4">J235TASD1</strain>
    </source>
</reference>
<dbReference type="EMBL" id="KQ964312">
    <property type="protein sequence ID" value="KXJ84911.1"/>
    <property type="molecule type" value="Genomic_DNA"/>
</dbReference>
<sequence>IKGKPGAGKSTLMKFALGHFRRQKRSYILISFFFNARGDQMEKTVQGMYQSLLWQLLTQRPHLRSIIEPFQRGAEAPAWTSTTIQRLLQEAVLKLDQDSLVCFVDALDECD</sequence>
<dbReference type="InParanoid" id="A0A136IIY2"/>
<keyword evidence="4" id="KW-1185">Reference proteome</keyword>
<dbReference type="PANTHER" id="PTHR10039">
    <property type="entry name" value="AMELOGENIN"/>
    <property type="match status" value="1"/>
</dbReference>
<feature type="non-terminal residue" evidence="3">
    <location>
        <position position="111"/>
    </location>
</feature>
<feature type="non-terminal residue" evidence="3">
    <location>
        <position position="1"/>
    </location>
</feature>
<dbReference type="InterPro" id="IPR056884">
    <property type="entry name" value="NPHP3-like_N"/>
</dbReference>
<evidence type="ECO:0000259" key="2">
    <source>
        <dbReference type="Pfam" id="PF24883"/>
    </source>
</evidence>
<dbReference type="PANTHER" id="PTHR10039:SF5">
    <property type="entry name" value="NACHT DOMAIN-CONTAINING PROTEIN"/>
    <property type="match status" value="1"/>
</dbReference>
<dbReference type="InterPro" id="IPR027417">
    <property type="entry name" value="P-loop_NTPase"/>
</dbReference>
<keyword evidence="1" id="KW-0677">Repeat</keyword>
<evidence type="ECO:0000313" key="4">
    <source>
        <dbReference type="Proteomes" id="UP000070501"/>
    </source>
</evidence>
<name>A0A136IIY2_9PEZI</name>
<protein>
    <recommendedName>
        <fullName evidence="2">Nephrocystin 3-like N-terminal domain-containing protein</fullName>
    </recommendedName>
</protein>
<evidence type="ECO:0000256" key="1">
    <source>
        <dbReference type="ARBA" id="ARBA00022737"/>
    </source>
</evidence>
<dbReference type="STRING" id="196109.A0A136IIY2"/>
<feature type="domain" description="Nephrocystin 3-like N-terminal" evidence="2">
    <location>
        <begin position="1"/>
        <end position="111"/>
    </location>
</feature>
<proteinExistence type="predicted"/>
<accession>A0A136IIY2</accession>
<dbReference type="OrthoDB" id="194358at2759"/>
<evidence type="ECO:0000313" key="3">
    <source>
        <dbReference type="EMBL" id="KXJ84911.1"/>
    </source>
</evidence>
<dbReference type="AlphaFoldDB" id="A0A136IIY2"/>
<organism evidence="3 4">
    <name type="scientific">Microdochium bolleyi</name>
    <dbReference type="NCBI Taxonomy" id="196109"/>
    <lineage>
        <taxon>Eukaryota</taxon>
        <taxon>Fungi</taxon>
        <taxon>Dikarya</taxon>
        <taxon>Ascomycota</taxon>
        <taxon>Pezizomycotina</taxon>
        <taxon>Sordariomycetes</taxon>
        <taxon>Xylariomycetidae</taxon>
        <taxon>Xylariales</taxon>
        <taxon>Microdochiaceae</taxon>
        <taxon>Microdochium</taxon>
    </lineage>
</organism>
<dbReference type="Pfam" id="PF24883">
    <property type="entry name" value="NPHP3_N"/>
    <property type="match status" value="1"/>
</dbReference>
<dbReference type="SUPFAM" id="SSF52540">
    <property type="entry name" value="P-loop containing nucleoside triphosphate hydrolases"/>
    <property type="match status" value="1"/>
</dbReference>